<sequence>MEIALITIGLMVGTAFLMKNAKNKVSIESYVLVLVGGIITLLFEPVIITLFTDGSADGGAIQIASTIFGIYFIGWSITRMVKFKKEKNTQSTTQG</sequence>
<keyword evidence="1" id="KW-1133">Transmembrane helix</keyword>
<dbReference type="EMBL" id="MFVL01000027">
    <property type="protein sequence ID" value="OGJ00813.1"/>
    <property type="molecule type" value="Genomic_DNA"/>
</dbReference>
<evidence type="ECO:0000313" key="2">
    <source>
        <dbReference type="EMBL" id="OGJ00813.1"/>
    </source>
</evidence>
<gene>
    <name evidence="2" type="ORF">A3I23_01735</name>
</gene>
<keyword evidence="1" id="KW-0812">Transmembrane</keyword>
<evidence type="ECO:0000256" key="1">
    <source>
        <dbReference type="SAM" id="Phobius"/>
    </source>
</evidence>
<feature type="transmembrane region" description="Helical" evidence="1">
    <location>
        <begin position="27"/>
        <end position="48"/>
    </location>
</feature>
<keyword evidence="1" id="KW-0472">Membrane</keyword>
<organism evidence="2 3">
    <name type="scientific">Candidatus Nomurabacteria bacterium RIFCSPLOWO2_02_FULL_40_67</name>
    <dbReference type="NCBI Taxonomy" id="1801787"/>
    <lineage>
        <taxon>Bacteria</taxon>
        <taxon>Candidatus Nomuraibacteriota</taxon>
    </lineage>
</organism>
<name>A0A1F6Y348_9BACT</name>
<dbReference type="AlphaFoldDB" id="A0A1F6Y348"/>
<protein>
    <submittedName>
        <fullName evidence="2">Uncharacterized protein</fullName>
    </submittedName>
</protein>
<reference evidence="2 3" key="1">
    <citation type="journal article" date="2016" name="Nat. Commun.">
        <title>Thousands of microbial genomes shed light on interconnected biogeochemical processes in an aquifer system.</title>
        <authorList>
            <person name="Anantharaman K."/>
            <person name="Brown C.T."/>
            <person name="Hug L.A."/>
            <person name="Sharon I."/>
            <person name="Castelle C.J."/>
            <person name="Probst A.J."/>
            <person name="Thomas B.C."/>
            <person name="Singh A."/>
            <person name="Wilkins M.J."/>
            <person name="Karaoz U."/>
            <person name="Brodie E.L."/>
            <person name="Williams K.H."/>
            <person name="Hubbard S.S."/>
            <person name="Banfield J.F."/>
        </authorList>
    </citation>
    <scope>NUCLEOTIDE SEQUENCE [LARGE SCALE GENOMIC DNA]</scope>
</reference>
<evidence type="ECO:0000313" key="3">
    <source>
        <dbReference type="Proteomes" id="UP000177693"/>
    </source>
</evidence>
<proteinExistence type="predicted"/>
<feature type="transmembrane region" description="Helical" evidence="1">
    <location>
        <begin position="60"/>
        <end position="78"/>
    </location>
</feature>
<comment type="caution">
    <text evidence="2">The sequence shown here is derived from an EMBL/GenBank/DDBJ whole genome shotgun (WGS) entry which is preliminary data.</text>
</comment>
<dbReference type="Proteomes" id="UP000177693">
    <property type="component" value="Unassembled WGS sequence"/>
</dbReference>
<accession>A0A1F6Y348</accession>